<keyword evidence="1" id="KW-0479">Metal-binding</keyword>
<evidence type="ECO:0000313" key="3">
    <source>
        <dbReference type="EMBL" id="CAD9331773.1"/>
    </source>
</evidence>
<dbReference type="Gene3D" id="3.30.40.10">
    <property type="entry name" value="Zinc/RING finger domain, C3HC4 (zinc finger)"/>
    <property type="match status" value="1"/>
</dbReference>
<feature type="domain" description="RING-type" evidence="2">
    <location>
        <begin position="4"/>
        <end position="56"/>
    </location>
</feature>
<dbReference type="SUPFAM" id="SSF57850">
    <property type="entry name" value="RING/U-box"/>
    <property type="match status" value="1"/>
</dbReference>
<proteinExistence type="predicted"/>
<evidence type="ECO:0000259" key="2">
    <source>
        <dbReference type="PROSITE" id="PS50089"/>
    </source>
</evidence>
<protein>
    <recommendedName>
        <fullName evidence="2">RING-type domain-containing protein</fullName>
    </recommendedName>
</protein>
<evidence type="ECO:0000256" key="1">
    <source>
        <dbReference type="PROSITE-ProRule" id="PRU00175"/>
    </source>
</evidence>
<gene>
    <name evidence="3" type="ORF">DBRI1063_LOCUS11969</name>
</gene>
<accession>A0A7S2EEH7</accession>
<keyword evidence="1" id="KW-0862">Zinc</keyword>
<dbReference type="AlphaFoldDB" id="A0A7S2EEH7"/>
<sequence length="188" mass="21363">MASCAICFETFGEDGTSQATMPCCGNEGSSMKFCVRCIEVICQQRSSGVGVCPICKAFIQVTADQSVIISEEKRRCRMCCQKKSASCFNSREGSICSICELGRQNPARYECDRCHQVQRIPHPMYRYQPTPTEFGGATWACHQRCGDYTHWRIIPEDMSRVPVDDTPEGWGEHVHEQDFESIREIRRN</sequence>
<organism evidence="3">
    <name type="scientific">Ditylum brightwellii</name>
    <dbReference type="NCBI Taxonomy" id="49249"/>
    <lineage>
        <taxon>Eukaryota</taxon>
        <taxon>Sar</taxon>
        <taxon>Stramenopiles</taxon>
        <taxon>Ochrophyta</taxon>
        <taxon>Bacillariophyta</taxon>
        <taxon>Mediophyceae</taxon>
        <taxon>Lithodesmiophycidae</taxon>
        <taxon>Lithodesmiales</taxon>
        <taxon>Lithodesmiaceae</taxon>
        <taxon>Ditylum</taxon>
    </lineage>
</organism>
<dbReference type="InterPro" id="IPR013083">
    <property type="entry name" value="Znf_RING/FYVE/PHD"/>
</dbReference>
<dbReference type="PROSITE" id="PS50089">
    <property type="entry name" value="ZF_RING_2"/>
    <property type="match status" value="1"/>
</dbReference>
<dbReference type="GO" id="GO:0008270">
    <property type="term" value="F:zinc ion binding"/>
    <property type="evidence" value="ECO:0007669"/>
    <property type="project" value="UniProtKB-KW"/>
</dbReference>
<keyword evidence="1" id="KW-0863">Zinc-finger</keyword>
<dbReference type="InterPro" id="IPR001841">
    <property type="entry name" value="Znf_RING"/>
</dbReference>
<reference evidence="3" key="1">
    <citation type="submission" date="2021-01" db="EMBL/GenBank/DDBJ databases">
        <authorList>
            <person name="Corre E."/>
            <person name="Pelletier E."/>
            <person name="Niang G."/>
            <person name="Scheremetjew M."/>
            <person name="Finn R."/>
            <person name="Kale V."/>
            <person name="Holt S."/>
            <person name="Cochrane G."/>
            <person name="Meng A."/>
            <person name="Brown T."/>
            <person name="Cohen L."/>
        </authorList>
    </citation>
    <scope>NUCLEOTIDE SEQUENCE</scope>
    <source>
        <strain evidence="3">Pop2</strain>
    </source>
</reference>
<dbReference type="EMBL" id="HBGN01018801">
    <property type="protein sequence ID" value="CAD9331773.1"/>
    <property type="molecule type" value="Transcribed_RNA"/>
</dbReference>
<name>A0A7S2EEH7_9STRA</name>